<dbReference type="SUPFAM" id="SSF74788">
    <property type="entry name" value="Cullin repeat-like"/>
    <property type="match status" value="1"/>
</dbReference>
<reference evidence="1 2" key="1">
    <citation type="journal article" date="2013" name="BMC Genomics">
        <title>Genome sequencing and comparative genomics of honey bee microsporidia, Nosema apis reveal novel insights into host-parasite interactions.</title>
        <authorList>
            <person name="Chen Yp."/>
            <person name="Pettis J.S."/>
            <person name="Zhao Y."/>
            <person name="Liu X."/>
            <person name="Tallon L.J."/>
            <person name="Sadzewicz L.D."/>
            <person name="Li R."/>
            <person name="Zheng H."/>
            <person name="Huang S."/>
            <person name="Zhang X."/>
            <person name="Hamilton M.C."/>
            <person name="Pernal S.F."/>
            <person name="Melathopoulos A.P."/>
            <person name="Yan X."/>
            <person name="Evans J.D."/>
        </authorList>
    </citation>
    <scope>NUCLEOTIDE SEQUENCE [LARGE SCALE GENOMIC DNA]</scope>
    <source>
        <strain evidence="1 2">BRL 01</strain>
    </source>
</reference>
<dbReference type="EMBL" id="KE646996">
    <property type="protein sequence ID" value="EQB62126.1"/>
    <property type="molecule type" value="Genomic_DNA"/>
</dbReference>
<organism evidence="1 2">
    <name type="scientific">Vairimorpha apis BRL 01</name>
    <dbReference type="NCBI Taxonomy" id="1037528"/>
    <lineage>
        <taxon>Eukaryota</taxon>
        <taxon>Fungi</taxon>
        <taxon>Fungi incertae sedis</taxon>
        <taxon>Microsporidia</taxon>
        <taxon>Nosematidae</taxon>
        <taxon>Vairimorpha</taxon>
    </lineage>
</organism>
<gene>
    <name evidence="1" type="ORF">NAPIS_ORF00295</name>
</gene>
<accession>T0MG90</accession>
<dbReference type="InterPro" id="IPR016159">
    <property type="entry name" value="Cullin_repeat-like_dom_sf"/>
</dbReference>
<dbReference type="HOGENOM" id="CLU_505364_0_0_1"/>
<dbReference type="VEuPathDB" id="MicrosporidiaDB:NAPIS_ORF00295"/>
<evidence type="ECO:0000313" key="1">
    <source>
        <dbReference type="EMBL" id="EQB62126.1"/>
    </source>
</evidence>
<dbReference type="OrthoDB" id="2196131at2759"/>
<sequence>MEIENLKKLTLKILKNSTKISSSDFIQAYNIIYLHCTSDIDAYEIKGSVIYNTLSEALILHFKSMRPISSLESFYKFISNLNLDIIEKVYSYLSRFYIKINLDKNNNISTIKYLFYTLIYKYGIYSSLKNIEENIIFEISCYRENNSENLIMIKTCIKFLRDLYLFNDNEEDYEKFINSYVYDFNESYSTDIKINIEYINKEMEIFIEFCFSKHKNSTNTNLKNCDFFENYRKISKIILYMSEPYINNFFLKIEEFLKTSLKNIEYKEELLIFFINIKKNFCILNEKVNQLQKKIEIEIIKKFEKFDNVSELILKNRIINDPTSIEEEIQLITHCERDCGSGSVSWIKLILEKYNDPIHYKFKIGNYEKSVKIDVRFLTKIFCNLYTNEIKLWKPLENVINGILYEIKRENPKSSFNVCHEASFVIFEINNIEIKIGLDKFSILMSLSEETNIIKIKEFSKDVNFDKNLEFLILNNLVINEHNKIFINYLYTNKMQKINIFDYKMNEKTKENYNNNREDFSEQTIESLIMKVLKQKKIF</sequence>
<protein>
    <submittedName>
        <fullName evidence="1">Cullin-like protein (Cdc53 family)</fullName>
    </submittedName>
</protein>
<keyword evidence="2" id="KW-1185">Reference proteome</keyword>
<dbReference type="AlphaFoldDB" id="T0MG90"/>
<proteinExistence type="predicted"/>
<name>T0MG90_9MICR</name>
<dbReference type="Proteomes" id="UP000053780">
    <property type="component" value="Unassembled WGS sequence"/>
</dbReference>
<evidence type="ECO:0000313" key="2">
    <source>
        <dbReference type="Proteomes" id="UP000053780"/>
    </source>
</evidence>